<accession>A0A4Y4B037</accession>
<dbReference type="SUPFAM" id="SSF51445">
    <property type="entry name" value="(Trans)glycosidases"/>
    <property type="match status" value="1"/>
</dbReference>
<feature type="domain" description="Porphyranase beta-sandwich" evidence="2">
    <location>
        <begin position="397"/>
        <end position="500"/>
    </location>
</feature>
<dbReference type="AlphaFoldDB" id="A0A4Y4B037"/>
<evidence type="ECO:0008006" key="5">
    <source>
        <dbReference type="Google" id="ProtNLM"/>
    </source>
</evidence>
<dbReference type="Gene3D" id="3.20.20.80">
    <property type="entry name" value="Glycosidases"/>
    <property type="match status" value="1"/>
</dbReference>
<feature type="domain" description="Beta-porphyranase A C-terminal" evidence="1">
    <location>
        <begin position="509"/>
        <end position="603"/>
    </location>
</feature>
<evidence type="ECO:0000313" key="4">
    <source>
        <dbReference type="Proteomes" id="UP000316775"/>
    </source>
</evidence>
<dbReference type="InterPro" id="IPR017853">
    <property type="entry name" value="GH"/>
</dbReference>
<dbReference type="CDD" id="cd21510">
    <property type="entry name" value="agarase_cat"/>
    <property type="match status" value="1"/>
</dbReference>
<organism evidence="3 4">
    <name type="scientific">Flavobacterium flevense</name>
    <dbReference type="NCBI Taxonomy" id="983"/>
    <lineage>
        <taxon>Bacteria</taxon>
        <taxon>Pseudomonadati</taxon>
        <taxon>Bacteroidota</taxon>
        <taxon>Flavobacteriia</taxon>
        <taxon>Flavobacteriales</taxon>
        <taxon>Flavobacteriaceae</taxon>
        <taxon>Flavobacterium</taxon>
    </lineage>
</organism>
<comment type="caution">
    <text evidence="3">The sequence shown here is derived from an EMBL/GenBank/DDBJ whole genome shotgun (WGS) entry which is preliminary data.</text>
</comment>
<protein>
    <recommendedName>
        <fullName evidence="5">Beta-agarase</fullName>
    </recommendedName>
</protein>
<dbReference type="InterPro" id="IPR041224">
    <property type="entry name" value="BPA_C"/>
</dbReference>
<dbReference type="Pfam" id="PF18040">
    <property type="entry name" value="BPA_C"/>
    <property type="match status" value="1"/>
</dbReference>
<dbReference type="Gene3D" id="2.60.40.1180">
    <property type="entry name" value="Golgi alpha-mannosidase II"/>
    <property type="match status" value="1"/>
</dbReference>
<keyword evidence="4" id="KW-1185">Reference proteome</keyword>
<dbReference type="Gene3D" id="2.60.120.1200">
    <property type="match status" value="1"/>
</dbReference>
<dbReference type="STRING" id="983.SAMN05443543_11318"/>
<name>A0A4Y4B037_9FLAO</name>
<dbReference type="EMBL" id="BJNP01000020">
    <property type="protein sequence ID" value="GEC72497.1"/>
    <property type="molecule type" value="Genomic_DNA"/>
</dbReference>
<gene>
    <name evidence="3" type="ORF">FFL01_20360</name>
</gene>
<evidence type="ECO:0000259" key="1">
    <source>
        <dbReference type="Pfam" id="PF18040"/>
    </source>
</evidence>
<dbReference type="OrthoDB" id="974840at2"/>
<sequence>MMNKRYILLTISILTLHIVVAQKNEVSIDFTTQKFIGKESELNRKKYFAMHDSYASWDLASDADYLFKTLGIEHGRTFGGPAPFRKSKTEIPSLAEAKEMGEKSAAGIKKSPLFDNFATTDFIITDHPSDAFQLNQDYNKIAEYDAAFLKNAYPIMPKYYEVMNEPFVHAIDYVKTWDQTPAVIVEMSKLYKTVADKVHKEIPNMMVGGYTSAYPEVEKDNFGYWDTRMKTFMDIAGESMQFFSTHIYDGRNVEGDTSYRSGSNSEAILDLIEAYSFKKWGVVKPHIISEYGYTAQGLVGKTYSPELNGTCLIAYNKILMQLLDKEDRLLKAIPFITSKATWFYDNKKENPDGHPYPWVIKKKEEDGTYTFTHLKKFYELWKGVEGKRIEVTSNNPDIQIHAFTKEGKVFIAMNNLSDDVQEVSLNYLNNSATYIKNITLKRLYTTATGMPRLIYFTNETSLDTVNLKAGETIIAECDVTHFDFNNTLKENNYYTETYLQPIEKDKVLTFKFNNMEAAKQGKASIRMGIGRSHNMSKKPIVTLNGKNVQVPTNWAGYDQLARQRFFGVIEIPFDINYIVSGENKVQITFPDLSGHVSSVILNVESRLK</sequence>
<dbReference type="InterPro" id="IPR040527">
    <property type="entry name" value="Beta-sand_Porphyrn"/>
</dbReference>
<evidence type="ECO:0000313" key="3">
    <source>
        <dbReference type="EMBL" id="GEC72497.1"/>
    </source>
</evidence>
<dbReference type="InterPro" id="IPR013780">
    <property type="entry name" value="Glyco_hydro_b"/>
</dbReference>
<dbReference type="Proteomes" id="UP000316775">
    <property type="component" value="Unassembled WGS sequence"/>
</dbReference>
<evidence type="ECO:0000259" key="2">
    <source>
        <dbReference type="Pfam" id="PF18206"/>
    </source>
</evidence>
<proteinExistence type="predicted"/>
<reference evidence="3 4" key="1">
    <citation type="submission" date="2019-06" db="EMBL/GenBank/DDBJ databases">
        <title>Whole genome shotgun sequence of Flavobacterium flevense NBRC 14960.</title>
        <authorList>
            <person name="Hosoyama A."/>
            <person name="Uohara A."/>
            <person name="Ohji S."/>
            <person name="Ichikawa N."/>
        </authorList>
    </citation>
    <scope>NUCLEOTIDE SEQUENCE [LARGE SCALE GENOMIC DNA]</scope>
    <source>
        <strain evidence="3 4">NBRC 14960</strain>
    </source>
</reference>
<dbReference type="Pfam" id="PF18206">
    <property type="entry name" value="Porphyrn_cat_1"/>
    <property type="match status" value="1"/>
</dbReference>